<dbReference type="Pfam" id="PF13454">
    <property type="entry name" value="NAD_binding_9"/>
    <property type="match status" value="2"/>
</dbReference>
<protein>
    <submittedName>
        <fullName evidence="3">FAD/NAD(P)-binding protein</fullName>
    </submittedName>
</protein>
<evidence type="ECO:0000313" key="4">
    <source>
        <dbReference type="Proteomes" id="UP001499843"/>
    </source>
</evidence>
<organism evidence="3 4">
    <name type="scientific">Nonomuraea monospora</name>
    <dbReference type="NCBI Taxonomy" id="568818"/>
    <lineage>
        <taxon>Bacteria</taxon>
        <taxon>Bacillati</taxon>
        <taxon>Actinomycetota</taxon>
        <taxon>Actinomycetes</taxon>
        <taxon>Streptosporangiales</taxon>
        <taxon>Streptosporangiaceae</taxon>
        <taxon>Nonomuraea</taxon>
    </lineage>
</organism>
<feature type="domain" description="FAD-dependent urate hydroxylase HpyO/Asp monooxygenase CreE-like FAD/NAD(P)-binding" evidence="2">
    <location>
        <begin position="5"/>
        <end position="59"/>
    </location>
</feature>
<evidence type="ECO:0000313" key="3">
    <source>
        <dbReference type="EMBL" id="GAA2206722.1"/>
    </source>
</evidence>
<comment type="caution">
    <text evidence="3">The sequence shown here is derived from an EMBL/GenBank/DDBJ whole genome shotgun (WGS) entry which is preliminary data.</text>
</comment>
<dbReference type="InterPro" id="IPR036188">
    <property type="entry name" value="FAD/NAD-bd_sf"/>
</dbReference>
<evidence type="ECO:0000259" key="2">
    <source>
        <dbReference type="Pfam" id="PF13454"/>
    </source>
</evidence>
<evidence type="ECO:0000256" key="1">
    <source>
        <dbReference type="SAM" id="MobiDB-lite"/>
    </source>
</evidence>
<feature type="compositionally biased region" description="Basic and acidic residues" evidence="1">
    <location>
        <begin position="68"/>
        <end position="91"/>
    </location>
</feature>
<proteinExistence type="predicted"/>
<dbReference type="RefSeq" id="WP_344473201.1">
    <property type="nucleotide sequence ID" value="NZ_BAAAQX010000004.1"/>
</dbReference>
<name>A0ABN3CBI7_9ACTN</name>
<dbReference type="EMBL" id="BAAAQX010000004">
    <property type="protein sequence ID" value="GAA2206722.1"/>
    <property type="molecule type" value="Genomic_DNA"/>
</dbReference>
<gene>
    <name evidence="3" type="ORF">GCM10009850_021800</name>
</gene>
<sequence length="539" mass="57588">MGAIVVIGAGVAGACVVERICAHAPRPGGERAVEVHVVDPDPSGMGPAWGDAEHAYEWMACDQPDGGRTARDQPDGGRTARDQPDGGRTARDGQGGGRTVRDGRGGVRVRVHRDRAVGLTESAGRQLVRLAGGETLRADAVVLAQDRPRVPPGRPEHGEADFAARHGLLYLPGGSSQEDVPPGEPVLVRGAGRVFTDLLAPLTTGRGGRFSEGRKGELVYLPGGYEPLLYVGSRRGVPHHARPGYRLTGEARPRRFPDEADARQAVAKELAYVYYQELFTAHPSRTRTTWEAFEEAFARAEQGGKEMRALITKSVPRFADRLHLDRLDRPLRGMRFGDLTGLQRWMHGYLAADLKRRADPGFSPDLALVHALLDAGLRMAGDPWFDGLSGLLADGPSLSRQAELHALARAGVVTFIGAEPRIEQDEDGWRASGPTVPGVTRARTLIEARRPRSGLTGDADPLIASLRARGECRELAGLLDVRLPDGRLVTGDGAVHGRRFAVGSLVEGGDGPPGLPRRAEAVARAVLSQVSGTLVHAAA</sequence>
<dbReference type="SUPFAM" id="SSF51905">
    <property type="entry name" value="FAD/NAD(P)-binding domain"/>
    <property type="match status" value="1"/>
</dbReference>
<reference evidence="3 4" key="1">
    <citation type="journal article" date="2019" name="Int. J. Syst. Evol. Microbiol.">
        <title>The Global Catalogue of Microorganisms (GCM) 10K type strain sequencing project: providing services to taxonomists for standard genome sequencing and annotation.</title>
        <authorList>
            <consortium name="The Broad Institute Genomics Platform"/>
            <consortium name="The Broad Institute Genome Sequencing Center for Infectious Disease"/>
            <person name="Wu L."/>
            <person name="Ma J."/>
        </authorList>
    </citation>
    <scope>NUCLEOTIDE SEQUENCE [LARGE SCALE GENOMIC DNA]</scope>
    <source>
        <strain evidence="3 4">JCM 16114</strain>
    </source>
</reference>
<feature type="region of interest" description="Disordered" evidence="1">
    <location>
        <begin position="62"/>
        <end position="107"/>
    </location>
</feature>
<dbReference type="InterPro" id="IPR038732">
    <property type="entry name" value="HpyO/CreE_NAD-binding"/>
</dbReference>
<accession>A0ABN3CBI7</accession>
<keyword evidence="4" id="KW-1185">Reference proteome</keyword>
<dbReference type="Proteomes" id="UP001499843">
    <property type="component" value="Unassembled WGS sequence"/>
</dbReference>
<feature type="domain" description="FAD-dependent urate hydroxylase HpyO/Asp monooxygenase CreE-like FAD/NAD(P)-binding" evidence="2">
    <location>
        <begin position="100"/>
        <end position="145"/>
    </location>
</feature>